<dbReference type="EMBL" id="SPMZ01000052">
    <property type="protein sequence ID" value="NMQ20539.1"/>
    <property type="molecule type" value="Genomic_DNA"/>
</dbReference>
<feature type="region of interest" description="Disordered" evidence="1">
    <location>
        <begin position="214"/>
        <end position="275"/>
    </location>
</feature>
<accession>A0ABX1TPT8</accession>
<gene>
    <name evidence="2" type="ORF">E4P82_15855</name>
</gene>
<dbReference type="RefSeq" id="WP_169249806.1">
    <property type="nucleotide sequence ID" value="NZ_SPMZ01000052.1"/>
</dbReference>
<evidence type="ECO:0000256" key="1">
    <source>
        <dbReference type="SAM" id="MobiDB-lite"/>
    </source>
</evidence>
<feature type="compositionally biased region" description="Low complexity" evidence="1">
    <location>
        <begin position="242"/>
        <end position="253"/>
    </location>
</feature>
<feature type="region of interest" description="Disordered" evidence="1">
    <location>
        <begin position="1"/>
        <end position="67"/>
    </location>
</feature>
<reference evidence="2 3" key="1">
    <citation type="submission" date="2019-03" db="EMBL/GenBank/DDBJ databases">
        <title>Metabolic reconstructions from genomes of highly enriched 'Candidatus Accumulibacter' and 'Candidatus Competibacter' bioreactor populations.</title>
        <authorList>
            <person name="Annavajhala M.K."/>
            <person name="Welles L."/>
            <person name="Abbas B."/>
            <person name="Sorokin D."/>
            <person name="Park H."/>
            <person name="Van Loosdrecht M."/>
            <person name="Chandran K."/>
        </authorList>
    </citation>
    <scope>NUCLEOTIDE SEQUENCE [LARGE SCALE GENOMIC DNA]</scope>
    <source>
        <strain evidence="2 3">SBR_G</strain>
    </source>
</reference>
<evidence type="ECO:0000313" key="2">
    <source>
        <dbReference type="EMBL" id="NMQ20539.1"/>
    </source>
</evidence>
<comment type="caution">
    <text evidence="2">The sequence shown here is derived from an EMBL/GenBank/DDBJ whole genome shotgun (WGS) entry which is preliminary data.</text>
</comment>
<name>A0ABX1TPT8_9GAMM</name>
<feature type="compositionally biased region" description="Low complexity" evidence="1">
    <location>
        <begin position="48"/>
        <end position="64"/>
    </location>
</feature>
<protein>
    <submittedName>
        <fullName evidence="2">Uncharacterized protein</fullName>
    </submittedName>
</protein>
<organism evidence="2 3">
    <name type="scientific">Candidatus Competibacter phosphatis</name>
    <dbReference type="NCBI Taxonomy" id="221280"/>
    <lineage>
        <taxon>Bacteria</taxon>
        <taxon>Pseudomonadati</taxon>
        <taxon>Pseudomonadota</taxon>
        <taxon>Gammaproteobacteria</taxon>
        <taxon>Candidatus Competibacteraceae</taxon>
        <taxon>Candidatus Competibacter</taxon>
    </lineage>
</organism>
<dbReference type="Proteomes" id="UP000760480">
    <property type="component" value="Unassembled WGS sequence"/>
</dbReference>
<evidence type="ECO:0000313" key="3">
    <source>
        <dbReference type="Proteomes" id="UP000760480"/>
    </source>
</evidence>
<keyword evidence="3" id="KW-1185">Reference proteome</keyword>
<feature type="compositionally biased region" description="Basic and acidic residues" evidence="1">
    <location>
        <begin position="227"/>
        <end position="241"/>
    </location>
</feature>
<proteinExistence type="predicted"/>
<feature type="compositionally biased region" description="Pro residues" evidence="1">
    <location>
        <begin position="254"/>
        <end position="268"/>
    </location>
</feature>
<sequence length="487" mass="51382">MAFDHLKAQSQRVRGGAVPGERPPIEASPTESGDVEIAPATGTPPSPATSAAASTAAREASPDAPTAPEVTYFDDWIAQLNALNGLSPAAAQSALRQALQHAPRHRRPSDEDARLFATAGTSTLPYAAVIDWLKIRKAVDVHAGRLPHDTAHHWLRGMATVDGDWATRCRTLAHTAAQTGHGLPPMLVKVLAAQPPAAVAGYLRCAALKTRLGEAAMRSTPPPPPAAEKDSPPSPAAEKDSPPSAAMAAKPEAPAGPVPPPNAPPWASNPPVSGYPTGGGVSTTLGQFAGGVLGSAVAGFKTGFKSGFYRVVERSSATPGTDRAAARAEQALADFEAASRPLERHPHLAAFWREVDRLAQRSADGQRSTVFREVHAQPRHPLHALFERQKAADPDVALWHERAHAAFERLQAVWTQTTRASMADGTGWSPTPAQQDRLRAACLGVPPATDRPVLVECAARLLRDLAFVLRQAFQRPRAGTANPAPSN</sequence>